<dbReference type="InterPro" id="IPR050415">
    <property type="entry name" value="MRET"/>
</dbReference>
<evidence type="ECO:0000313" key="12">
    <source>
        <dbReference type="Proteomes" id="UP001172778"/>
    </source>
</evidence>
<dbReference type="PANTHER" id="PTHR47354">
    <property type="entry name" value="NADH OXIDOREDUCTASE HCR"/>
    <property type="match status" value="1"/>
</dbReference>
<evidence type="ECO:0000313" key="11">
    <source>
        <dbReference type="EMBL" id="MDK2126907.1"/>
    </source>
</evidence>
<proteinExistence type="predicted"/>
<dbReference type="InterPro" id="IPR011576">
    <property type="entry name" value="Pyridox_Oxase_N"/>
</dbReference>
<dbReference type="Gene3D" id="3.40.50.80">
    <property type="entry name" value="Nucleotide-binding domain of ferredoxin-NADP reductase (FNR) module"/>
    <property type="match status" value="1"/>
</dbReference>
<dbReference type="PANTHER" id="PTHR47354:SF1">
    <property type="entry name" value="CARNITINE MONOOXYGENASE REDUCTASE SUBUNIT"/>
    <property type="match status" value="1"/>
</dbReference>
<dbReference type="Proteomes" id="UP001172778">
    <property type="component" value="Unassembled WGS sequence"/>
</dbReference>
<evidence type="ECO:0000256" key="4">
    <source>
        <dbReference type="ARBA" id="ARBA00022714"/>
    </source>
</evidence>
<evidence type="ECO:0000256" key="6">
    <source>
        <dbReference type="ARBA" id="ARBA00023002"/>
    </source>
</evidence>
<dbReference type="InterPro" id="IPR012675">
    <property type="entry name" value="Beta-grasp_dom_sf"/>
</dbReference>
<gene>
    <name evidence="11" type="ORF">PZA18_22955</name>
</gene>
<keyword evidence="8" id="KW-0411">Iron-sulfur</keyword>
<dbReference type="PROSITE" id="PS51384">
    <property type="entry name" value="FAD_FR"/>
    <property type="match status" value="1"/>
</dbReference>
<keyword evidence="2" id="KW-0285">Flavoprotein</keyword>
<evidence type="ECO:0000256" key="8">
    <source>
        <dbReference type="ARBA" id="ARBA00023014"/>
    </source>
</evidence>
<evidence type="ECO:0000256" key="5">
    <source>
        <dbReference type="ARBA" id="ARBA00022723"/>
    </source>
</evidence>
<evidence type="ECO:0000256" key="7">
    <source>
        <dbReference type="ARBA" id="ARBA00023004"/>
    </source>
</evidence>
<organism evidence="11 12">
    <name type="scientific">Parachitinimonas caeni</name>
    <dbReference type="NCBI Taxonomy" id="3031301"/>
    <lineage>
        <taxon>Bacteria</taxon>
        <taxon>Pseudomonadati</taxon>
        <taxon>Pseudomonadota</taxon>
        <taxon>Betaproteobacteria</taxon>
        <taxon>Neisseriales</taxon>
        <taxon>Chitinibacteraceae</taxon>
        <taxon>Parachitinimonas</taxon>
    </lineage>
</organism>
<keyword evidence="4" id="KW-0001">2Fe-2S</keyword>
<dbReference type="SUPFAM" id="SSF52343">
    <property type="entry name" value="Ferredoxin reductase-like, C-terminal NADP-linked domain"/>
    <property type="match status" value="1"/>
</dbReference>
<keyword evidence="7" id="KW-0408">Iron</keyword>
<evidence type="ECO:0000259" key="9">
    <source>
        <dbReference type="PROSITE" id="PS51085"/>
    </source>
</evidence>
<keyword evidence="6" id="KW-0560">Oxidoreductase</keyword>
<dbReference type="InterPro" id="IPR001041">
    <property type="entry name" value="2Fe-2S_ferredoxin-type"/>
</dbReference>
<dbReference type="Pfam" id="PF00111">
    <property type="entry name" value="Fer2"/>
    <property type="match status" value="1"/>
</dbReference>
<sequence length="530" mass="57852">MPRAFATITFTDGVKAAQTRYGSREANRGFELADDPRAELTPREAEFILARDSFYQATVAENGWPYVQHRGGSAGFLKVLDAHTIGYADLRGNAQYLSVGNLGSNDRISLILMDYPNRRRLKLWGRVRIVHEQDEPELVARLEVASYRARVERGIVITVEAWEWNCPQHITPRYTDAEIEALMAPLQAENAALKAKASQSAPVLPTAPTVLGNGPLELVISGIRQLSPQVRAFELRHPEGGELPAITAGAHLQVPVVLADGQAAIRHYSISSNPKRRDAYEIAVLLEAQGKGGSRFAHEHFSLGMRLRCSLPRNDFALHDDARPAVLIAGGIGITPIKAMALQRKAAGLPVQIHYAGRSEGDMAYRDRLQREFGTQLSLYPTAAGRRMNLTSLLADAPADAVFYICGPNRLIEGVVAAATELGIDPARVRFERFAAPAHGVSRPFEVELRRSRKVIQVAAAQTVLDAVQKAGVDALADCAVGNCGTCAVKVLEGEPEHCDNALTPAERERGRKMCICVSRAKSERLVLDL</sequence>
<keyword evidence="3" id="KW-0288">FMN</keyword>
<accession>A0ABT7E3L0</accession>
<dbReference type="Gene3D" id="3.10.20.30">
    <property type="match status" value="1"/>
</dbReference>
<dbReference type="Pfam" id="PF01243">
    <property type="entry name" value="PNPOx_N"/>
    <property type="match status" value="1"/>
</dbReference>
<dbReference type="InterPro" id="IPR012349">
    <property type="entry name" value="Split_barrel_FMN-bd"/>
</dbReference>
<keyword evidence="5" id="KW-0479">Metal-binding</keyword>
<dbReference type="CDD" id="cd00207">
    <property type="entry name" value="fer2"/>
    <property type="match status" value="1"/>
</dbReference>
<dbReference type="InterPro" id="IPR006058">
    <property type="entry name" value="2Fe2S_fd_BS"/>
</dbReference>
<dbReference type="Gene3D" id="2.40.30.10">
    <property type="entry name" value="Translation factors"/>
    <property type="match status" value="1"/>
</dbReference>
<dbReference type="InterPro" id="IPR054582">
    <property type="entry name" value="DmmA-like_N"/>
</dbReference>
<dbReference type="PROSITE" id="PS00197">
    <property type="entry name" value="2FE2S_FER_1"/>
    <property type="match status" value="1"/>
</dbReference>
<evidence type="ECO:0000259" key="10">
    <source>
        <dbReference type="PROSITE" id="PS51384"/>
    </source>
</evidence>
<feature type="domain" description="2Fe-2S ferredoxin-type" evidence="9">
    <location>
        <begin position="445"/>
        <end position="530"/>
    </location>
</feature>
<dbReference type="CDD" id="cd06185">
    <property type="entry name" value="PDR_like"/>
    <property type="match status" value="1"/>
</dbReference>
<reference evidence="11" key="1">
    <citation type="submission" date="2023-03" db="EMBL/GenBank/DDBJ databases">
        <title>Chitinimonas shenzhenensis gen. nov., sp. nov., a novel member of family Burkholderiaceae isolated from activated sludge collected in Shen Zhen, China.</title>
        <authorList>
            <person name="Wang X."/>
        </authorList>
    </citation>
    <scope>NUCLEOTIDE SEQUENCE</scope>
    <source>
        <strain evidence="11">DQS-5</strain>
    </source>
</reference>
<dbReference type="RefSeq" id="WP_284103227.1">
    <property type="nucleotide sequence ID" value="NZ_JARRAF010000064.1"/>
</dbReference>
<evidence type="ECO:0000256" key="3">
    <source>
        <dbReference type="ARBA" id="ARBA00022643"/>
    </source>
</evidence>
<dbReference type="SUPFAM" id="SSF50475">
    <property type="entry name" value="FMN-binding split barrel"/>
    <property type="match status" value="1"/>
</dbReference>
<comment type="caution">
    <text evidence="11">The sequence shown here is derived from an EMBL/GenBank/DDBJ whole genome shotgun (WGS) entry which is preliminary data.</text>
</comment>
<dbReference type="SUPFAM" id="SSF63380">
    <property type="entry name" value="Riboflavin synthase domain-like"/>
    <property type="match status" value="1"/>
</dbReference>
<dbReference type="InterPro" id="IPR039261">
    <property type="entry name" value="FNR_nucleotide-bd"/>
</dbReference>
<comment type="cofactor">
    <cofactor evidence="1">
        <name>FMN</name>
        <dbReference type="ChEBI" id="CHEBI:58210"/>
    </cofactor>
</comment>
<dbReference type="InterPro" id="IPR017938">
    <property type="entry name" value="Riboflavin_synthase-like_b-brl"/>
</dbReference>
<dbReference type="InterPro" id="IPR036010">
    <property type="entry name" value="2Fe-2S_ferredoxin-like_sf"/>
</dbReference>
<dbReference type="SUPFAM" id="SSF54292">
    <property type="entry name" value="2Fe-2S ferredoxin-like"/>
    <property type="match status" value="1"/>
</dbReference>
<dbReference type="Pfam" id="PF22290">
    <property type="entry name" value="DmmA-like_N"/>
    <property type="match status" value="1"/>
</dbReference>
<feature type="domain" description="FAD-binding FR-type" evidence="10">
    <location>
        <begin position="213"/>
        <end position="319"/>
    </location>
</feature>
<name>A0ABT7E3L0_9NEIS</name>
<dbReference type="EMBL" id="JARRAF010000064">
    <property type="protein sequence ID" value="MDK2126907.1"/>
    <property type="molecule type" value="Genomic_DNA"/>
</dbReference>
<evidence type="ECO:0000256" key="1">
    <source>
        <dbReference type="ARBA" id="ARBA00001917"/>
    </source>
</evidence>
<dbReference type="PROSITE" id="PS51085">
    <property type="entry name" value="2FE2S_FER_2"/>
    <property type="match status" value="1"/>
</dbReference>
<evidence type="ECO:0000256" key="2">
    <source>
        <dbReference type="ARBA" id="ARBA00022630"/>
    </source>
</evidence>
<dbReference type="Gene3D" id="2.30.110.10">
    <property type="entry name" value="Electron Transport, Fmn-binding Protein, Chain A"/>
    <property type="match status" value="1"/>
</dbReference>
<dbReference type="InterPro" id="IPR017927">
    <property type="entry name" value="FAD-bd_FR_type"/>
</dbReference>
<protein>
    <submittedName>
        <fullName evidence="11">Pyridoxamine 5'-phosphate oxidase family protein</fullName>
    </submittedName>
</protein>
<keyword evidence="12" id="KW-1185">Reference proteome</keyword>
<dbReference type="PRINTS" id="PR00409">
    <property type="entry name" value="PHDIOXRDTASE"/>
</dbReference>